<dbReference type="EMBL" id="JBHSLV010000077">
    <property type="protein sequence ID" value="MFC5396741.1"/>
    <property type="molecule type" value="Genomic_DNA"/>
</dbReference>
<dbReference type="InterPro" id="IPR001647">
    <property type="entry name" value="HTH_TetR"/>
</dbReference>
<feature type="DNA-binding region" description="H-T-H motif" evidence="2">
    <location>
        <begin position="46"/>
        <end position="65"/>
    </location>
</feature>
<organism evidence="5 6">
    <name type="scientific">Bosea vestrisii</name>
    <dbReference type="NCBI Taxonomy" id="151416"/>
    <lineage>
        <taxon>Bacteria</taxon>
        <taxon>Pseudomonadati</taxon>
        <taxon>Pseudomonadota</taxon>
        <taxon>Alphaproteobacteria</taxon>
        <taxon>Hyphomicrobiales</taxon>
        <taxon>Boseaceae</taxon>
        <taxon>Bosea</taxon>
    </lineage>
</organism>
<evidence type="ECO:0000256" key="1">
    <source>
        <dbReference type="ARBA" id="ARBA00023125"/>
    </source>
</evidence>
<protein>
    <submittedName>
        <fullName evidence="5">TetR family transcriptional regulator</fullName>
    </submittedName>
</protein>
<reference evidence="6" key="1">
    <citation type="journal article" date="2019" name="Int. J. Syst. Evol. Microbiol.">
        <title>The Global Catalogue of Microorganisms (GCM) 10K type strain sequencing project: providing services to taxonomists for standard genome sequencing and annotation.</title>
        <authorList>
            <consortium name="The Broad Institute Genomics Platform"/>
            <consortium name="The Broad Institute Genome Sequencing Center for Infectious Disease"/>
            <person name="Wu L."/>
            <person name="Ma J."/>
        </authorList>
    </citation>
    <scope>NUCLEOTIDE SEQUENCE [LARGE SCALE GENOMIC DNA]</scope>
    <source>
        <strain evidence="6">CGMCC 1.16326</strain>
    </source>
</reference>
<dbReference type="InterPro" id="IPR036271">
    <property type="entry name" value="Tet_transcr_reg_TetR-rel_C_sf"/>
</dbReference>
<dbReference type="SUPFAM" id="SSF48498">
    <property type="entry name" value="Tetracyclin repressor-like, C-terminal domain"/>
    <property type="match status" value="1"/>
</dbReference>
<feature type="region of interest" description="Disordered" evidence="3">
    <location>
        <begin position="1"/>
        <end position="22"/>
    </location>
</feature>
<keyword evidence="6" id="KW-1185">Reference proteome</keyword>
<feature type="domain" description="HTH tetR-type" evidence="4">
    <location>
        <begin position="23"/>
        <end position="83"/>
    </location>
</feature>
<dbReference type="SUPFAM" id="SSF46689">
    <property type="entry name" value="Homeodomain-like"/>
    <property type="match status" value="1"/>
</dbReference>
<dbReference type="InterPro" id="IPR050109">
    <property type="entry name" value="HTH-type_TetR-like_transc_reg"/>
</dbReference>
<accession>A0ABW0HHJ1</accession>
<dbReference type="Gene3D" id="1.10.357.10">
    <property type="entry name" value="Tetracycline Repressor, domain 2"/>
    <property type="match status" value="1"/>
</dbReference>
<keyword evidence="1 2" id="KW-0238">DNA-binding</keyword>
<dbReference type="PANTHER" id="PTHR30328">
    <property type="entry name" value="TRANSCRIPTIONAL REPRESSOR"/>
    <property type="match status" value="1"/>
</dbReference>
<dbReference type="PRINTS" id="PR00455">
    <property type="entry name" value="HTHTETR"/>
</dbReference>
<dbReference type="Proteomes" id="UP001596104">
    <property type="component" value="Unassembled WGS sequence"/>
</dbReference>
<evidence type="ECO:0000313" key="6">
    <source>
        <dbReference type="Proteomes" id="UP001596104"/>
    </source>
</evidence>
<dbReference type="PANTHER" id="PTHR30328:SF54">
    <property type="entry name" value="HTH-TYPE TRANSCRIPTIONAL REPRESSOR SCO4008"/>
    <property type="match status" value="1"/>
</dbReference>
<sequence>MKTVSARRPVENKPAKVRRRDREKTKAEILQIAFEEFAESGLLGANADAIAAKAGITKRLIFYYFNSKEELFIAVLEMAYGKMRLAEEDLHLATLEPEAAIRRLAEFTFDFHQANPEFVRLVAIENIHRGRHIQRSEKLTQMTRPIIGQIERVLAKGKSLGAIRPEIDAHELHMTLNALSIFSVANRHTFEAQFRWDMTSPSATTRRRAEITEVLWRYVRSDERSATVDQ</sequence>
<dbReference type="PROSITE" id="PS50977">
    <property type="entry name" value="HTH_TETR_2"/>
    <property type="match status" value="1"/>
</dbReference>
<dbReference type="RefSeq" id="WP_291680162.1">
    <property type="nucleotide sequence ID" value="NZ_JBHSLV010000077.1"/>
</dbReference>
<dbReference type="InterPro" id="IPR041474">
    <property type="entry name" value="NicS_C"/>
</dbReference>
<feature type="compositionally biased region" description="Basic and acidic residues" evidence="3">
    <location>
        <begin position="8"/>
        <end position="22"/>
    </location>
</feature>
<name>A0ABW0HHJ1_9HYPH</name>
<dbReference type="InterPro" id="IPR009057">
    <property type="entry name" value="Homeodomain-like_sf"/>
</dbReference>
<comment type="caution">
    <text evidence="5">The sequence shown here is derived from an EMBL/GenBank/DDBJ whole genome shotgun (WGS) entry which is preliminary data.</text>
</comment>
<dbReference type="Pfam" id="PF00440">
    <property type="entry name" value="TetR_N"/>
    <property type="match status" value="1"/>
</dbReference>
<gene>
    <name evidence="5" type="ORF">ACFPPC_29250</name>
</gene>
<evidence type="ECO:0000313" key="5">
    <source>
        <dbReference type="EMBL" id="MFC5396741.1"/>
    </source>
</evidence>
<proteinExistence type="predicted"/>
<evidence type="ECO:0000256" key="2">
    <source>
        <dbReference type="PROSITE-ProRule" id="PRU00335"/>
    </source>
</evidence>
<dbReference type="Pfam" id="PF17938">
    <property type="entry name" value="TetR_C_29"/>
    <property type="match status" value="1"/>
</dbReference>
<evidence type="ECO:0000256" key="3">
    <source>
        <dbReference type="SAM" id="MobiDB-lite"/>
    </source>
</evidence>
<evidence type="ECO:0000259" key="4">
    <source>
        <dbReference type="PROSITE" id="PS50977"/>
    </source>
</evidence>